<dbReference type="Pfam" id="PF02754">
    <property type="entry name" value="CCG"/>
    <property type="match status" value="2"/>
</dbReference>
<organism evidence="3">
    <name type="scientific">hydrothermal vent metagenome</name>
    <dbReference type="NCBI Taxonomy" id="652676"/>
    <lineage>
        <taxon>unclassified sequences</taxon>
        <taxon>metagenomes</taxon>
        <taxon>ecological metagenomes</taxon>
    </lineage>
</organism>
<evidence type="ECO:0000313" key="3">
    <source>
        <dbReference type="EMBL" id="VAW50179.1"/>
    </source>
</evidence>
<dbReference type="GO" id="GO:0016491">
    <property type="term" value="F:oxidoreductase activity"/>
    <property type="evidence" value="ECO:0007669"/>
    <property type="project" value="UniProtKB-KW"/>
</dbReference>
<proteinExistence type="predicted"/>
<dbReference type="InterPro" id="IPR051278">
    <property type="entry name" value="HdrB/HdrD_reductase"/>
</dbReference>
<dbReference type="AlphaFoldDB" id="A0A3B0WL58"/>
<gene>
    <name evidence="3" type="ORF">MNBD_GAMMA06-1874</name>
</gene>
<dbReference type="EMBL" id="UOFD01000007">
    <property type="protein sequence ID" value="VAW50179.1"/>
    <property type="molecule type" value="Genomic_DNA"/>
</dbReference>
<evidence type="ECO:0000256" key="1">
    <source>
        <dbReference type="ARBA" id="ARBA00023002"/>
    </source>
</evidence>
<feature type="domain" description="Cysteine-rich" evidence="2">
    <location>
        <begin position="8"/>
        <end position="91"/>
    </location>
</feature>
<feature type="domain" description="Cysteine-rich" evidence="2">
    <location>
        <begin position="157"/>
        <end position="245"/>
    </location>
</feature>
<sequence length="300" mass="32490">MAEKKKYSYYPGCSSQTGASSSNLMRSVDTMCEELDIELNPIPDWNCCSASIGYGGGGVLPRMTLSARNIALSEKHHEGQDIVATCAACWLATKEAQERFADDSDLMANANTALAEAGLKFENKKTIRHMMEVLIEDVGFDKIGSGVKKPLEGLKVAGYVGCQTNRPFGIDGESFENPMYLDKLVDTLGGDSIKTYEKKVQCCGGALAFSEPEKSQKMIHGIIEAAYDNGADVIATPCPLCQANVEIYQDEINAKTGSKFNMPVVYYSQLIDVAYGRSAKDSSLDGQVIAAKKLEDIANK</sequence>
<dbReference type="Gene3D" id="1.20.1050.140">
    <property type="match status" value="1"/>
</dbReference>
<evidence type="ECO:0000259" key="2">
    <source>
        <dbReference type="Pfam" id="PF02754"/>
    </source>
</evidence>
<name>A0A3B0WL58_9ZZZZ</name>
<reference evidence="3" key="1">
    <citation type="submission" date="2018-06" db="EMBL/GenBank/DDBJ databases">
        <authorList>
            <person name="Zhirakovskaya E."/>
        </authorList>
    </citation>
    <scope>NUCLEOTIDE SEQUENCE</scope>
</reference>
<dbReference type="Gene3D" id="3.40.50.11810">
    <property type="match status" value="1"/>
</dbReference>
<accession>A0A3B0WL58</accession>
<dbReference type="PANTHER" id="PTHR42947:SF1">
    <property type="entry name" value="COB--COM HETERODISULFIDE REDUCTASE SUBUNIT B 1"/>
    <property type="match status" value="1"/>
</dbReference>
<protein>
    <submittedName>
        <fullName evidence="3">Heterodisulfide reductase subunit B-like protein</fullName>
    </submittedName>
</protein>
<dbReference type="PANTHER" id="PTHR42947">
    <property type="entry name" value="COB--COM HETERODISULFIDE REDUCTASE SUBUNIT B 1"/>
    <property type="match status" value="1"/>
</dbReference>
<keyword evidence="1" id="KW-0560">Oxidoreductase</keyword>
<dbReference type="InterPro" id="IPR004017">
    <property type="entry name" value="Cys_rich_dom"/>
</dbReference>